<sequence>MKLGFDNDKYIKIQSQNILKRTKLFDKLYLEIGGKLFDDTHASRVLPGFQADVKVKMFQKLKEDIEVVFCISANDIERNKVRAEYGITYDTEVIRLIGNLQKMGFSINSVVITLYKNQPTVDTFIAKLKRYKIKTYIHRYTKGYPTDIDTIVSEEGYGANPYIETKKKIILVTAPGPASGKLATCLSQLYHEHQRGVNAGYAKFETMPVWNLPLKHPLNMAYEAATADLGDVSMLDYFHLEEYGEKAVSYNRDLEVFPVLKTILNRIVGKDVYKSPTDMGVNMIGECIKDDKVVQEASKKEIVRRYYNEMCNYKLGIAEYEVPERVKKLMNELKIDEYYLDVVRPALKKARRIDKHVISLKLPSGNIITGRETDLLSPASSLILNAIKELSNIPDNINLLSPTVLKPMLELIPRTEERDETLGLEEVLIALSISSVTNPSVEEALSSMKKLAGSDAHATYIVSNGDLKMLKRLKINLTCQPVFYSNKIYTLSK</sequence>
<evidence type="ECO:0000259" key="2">
    <source>
        <dbReference type="Pfam" id="PF20921"/>
    </source>
</evidence>
<evidence type="ECO:0000259" key="1">
    <source>
        <dbReference type="Pfam" id="PF08903"/>
    </source>
</evidence>
<dbReference type="InterPro" id="IPR048496">
    <property type="entry name" value="DUF1846_N"/>
</dbReference>
<dbReference type="Gene3D" id="3.10.630.10">
    <property type="entry name" value="dip2346 domain like"/>
    <property type="match status" value="1"/>
</dbReference>
<dbReference type="Pfam" id="PF20921">
    <property type="entry name" value="DUF1846_C"/>
    <property type="match status" value="1"/>
</dbReference>
<dbReference type="AlphaFoldDB" id="A0A832Q8E0"/>
<accession>A0A832Q8E0</accession>
<comment type="caution">
    <text evidence="3">The sequence shown here is derived from an EMBL/GenBank/DDBJ whole genome shotgun (WGS) entry which is preliminary data.</text>
</comment>
<dbReference type="EMBL" id="DUTP01000005">
    <property type="protein sequence ID" value="HHX99644.1"/>
    <property type="molecule type" value="Genomic_DNA"/>
</dbReference>
<dbReference type="Proteomes" id="UP000576550">
    <property type="component" value="Unassembled WGS sequence"/>
</dbReference>
<feature type="domain" description="DUF1846" evidence="1">
    <location>
        <begin position="4"/>
        <end position="333"/>
    </location>
</feature>
<dbReference type="InterPro" id="IPR048441">
    <property type="entry name" value="DUF1846_C"/>
</dbReference>
<dbReference type="Gene3D" id="1.20.1570.10">
    <property type="entry name" value="dip2346 domain like"/>
    <property type="match status" value="1"/>
</dbReference>
<protein>
    <submittedName>
        <fullName evidence="3">DUF1846 domain-containing protein</fullName>
    </submittedName>
</protein>
<dbReference type="NCBIfam" id="NF010184">
    <property type="entry name" value="PRK13663.1"/>
    <property type="match status" value="1"/>
</dbReference>
<name>A0A832Q8E0_9BACT</name>
<evidence type="ECO:0000313" key="4">
    <source>
        <dbReference type="Proteomes" id="UP000576550"/>
    </source>
</evidence>
<proteinExistence type="predicted"/>
<dbReference type="Pfam" id="PF08903">
    <property type="entry name" value="DUF1846"/>
    <property type="match status" value="1"/>
</dbReference>
<gene>
    <name evidence="3" type="ORF">GX533_03155</name>
</gene>
<reference evidence="3 4" key="1">
    <citation type="journal article" date="2020" name="Biotechnol. Biofuels">
        <title>New insights from the biogas microbiome by comprehensive genome-resolved metagenomics of nearly 1600 species originating from multiple anaerobic digesters.</title>
        <authorList>
            <person name="Campanaro S."/>
            <person name="Treu L."/>
            <person name="Rodriguez-R L.M."/>
            <person name="Kovalovszki A."/>
            <person name="Ziels R.M."/>
            <person name="Maus I."/>
            <person name="Zhu X."/>
            <person name="Kougias P.G."/>
            <person name="Basile A."/>
            <person name="Luo G."/>
            <person name="Schluter A."/>
            <person name="Konstantinidis K.T."/>
            <person name="Angelidaki I."/>
        </authorList>
    </citation>
    <scope>NUCLEOTIDE SEQUENCE [LARGE SCALE GENOMIC DNA]</scope>
    <source>
        <strain evidence="3">AS05jafATM_89</strain>
    </source>
</reference>
<feature type="domain" description="DUF1846" evidence="2">
    <location>
        <begin position="341"/>
        <end position="489"/>
    </location>
</feature>
<dbReference type="Gene3D" id="3.40.140.40">
    <property type="entry name" value="Domain of unknown function (DUF1846), C-terminal subdomain"/>
    <property type="match status" value="1"/>
</dbReference>
<evidence type="ECO:0000313" key="3">
    <source>
        <dbReference type="EMBL" id="HHX99644.1"/>
    </source>
</evidence>
<organism evidence="3 4">
    <name type="scientific">Candidatus Dojkabacteria bacterium</name>
    <dbReference type="NCBI Taxonomy" id="2099670"/>
    <lineage>
        <taxon>Bacteria</taxon>
        <taxon>Candidatus Dojkabacteria</taxon>
    </lineage>
</organism>